<dbReference type="EMBL" id="UYJE01000937">
    <property type="protein sequence ID" value="VDH97792.1"/>
    <property type="molecule type" value="Genomic_DNA"/>
</dbReference>
<sequence>MVYLEKLPLLTARPILEFIQSSAAKKCTGWISARCLEIFFGDPKMSTQLENMKRINEELEKIKQDTPNKVKAEWEHLNTRLFQAEMGISHKFRLMQTILSTENCKERFNEVSRLRAGILDTNSGILSNLSVIHQGLMGHTMGNPTDQGLLEMWYKGVYNNMIEQPISAKTLHEYVMKYLSWAVILQFKGFILFAGASDNSGFCLHQFTLFEKNLECQIQKMEKIVPKYMKYLTDPHEKNVFVMRPILGGDCDPFVKRRGPGKKLKNDFFGGYTEDGKWHFEKSETFVKDGSLLISGKSSIKKGEKYYIQVPNSSKAECVSERRSATPFYVIPLDFENKTMKITICKSGSQTGRFLGDRLTFINEKKDSKFNLTFDCV</sequence>
<gene>
    <name evidence="1" type="ORF">MGAL_10B056854</name>
</gene>
<protein>
    <submittedName>
        <fullName evidence="1">Uncharacterized protein</fullName>
    </submittedName>
</protein>
<accession>A0A8B6C002</accession>
<comment type="caution">
    <text evidence="1">The sequence shown here is derived from an EMBL/GenBank/DDBJ whole genome shotgun (WGS) entry which is preliminary data.</text>
</comment>
<evidence type="ECO:0000313" key="1">
    <source>
        <dbReference type="EMBL" id="VDH97792.1"/>
    </source>
</evidence>
<proteinExistence type="predicted"/>
<keyword evidence="2" id="KW-1185">Reference proteome</keyword>
<organism evidence="1 2">
    <name type="scientific">Mytilus galloprovincialis</name>
    <name type="common">Mediterranean mussel</name>
    <dbReference type="NCBI Taxonomy" id="29158"/>
    <lineage>
        <taxon>Eukaryota</taxon>
        <taxon>Metazoa</taxon>
        <taxon>Spiralia</taxon>
        <taxon>Lophotrochozoa</taxon>
        <taxon>Mollusca</taxon>
        <taxon>Bivalvia</taxon>
        <taxon>Autobranchia</taxon>
        <taxon>Pteriomorphia</taxon>
        <taxon>Mytilida</taxon>
        <taxon>Mytiloidea</taxon>
        <taxon>Mytilidae</taxon>
        <taxon>Mytilinae</taxon>
        <taxon>Mytilus</taxon>
    </lineage>
</organism>
<dbReference type="AlphaFoldDB" id="A0A8B6C002"/>
<dbReference type="Proteomes" id="UP000596742">
    <property type="component" value="Unassembled WGS sequence"/>
</dbReference>
<name>A0A8B6C002_MYTGA</name>
<evidence type="ECO:0000313" key="2">
    <source>
        <dbReference type="Proteomes" id="UP000596742"/>
    </source>
</evidence>
<reference evidence="1" key="1">
    <citation type="submission" date="2018-11" db="EMBL/GenBank/DDBJ databases">
        <authorList>
            <person name="Alioto T."/>
            <person name="Alioto T."/>
        </authorList>
    </citation>
    <scope>NUCLEOTIDE SEQUENCE</scope>
</reference>